<dbReference type="Pfam" id="PF00152">
    <property type="entry name" value="tRNA-synt_2"/>
    <property type="match status" value="2"/>
</dbReference>
<dbReference type="PANTHER" id="PTHR22594">
    <property type="entry name" value="ASPARTYL/LYSYL-TRNA SYNTHETASE"/>
    <property type="match status" value="1"/>
</dbReference>
<dbReference type="GO" id="GO:0004816">
    <property type="term" value="F:asparagine-tRNA ligase activity"/>
    <property type="evidence" value="ECO:0007669"/>
    <property type="project" value="TreeGrafter"/>
</dbReference>
<dbReference type="PANTHER" id="PTHR22594:SF16">
    <property type="entry name" value="ASPARAGINE--TRNA LIGASE, CYTOPLASMIC"/>
    <property type="match status" value="1"/>
</dbReference>
<dbReference type="Gene3D" id="3.30.1910.20">
    <property type="entry name" value="asparaginyl-tRNA synthetase, N-terminal domain"/>
    <property type="match status" value="1"/>
</dbReference>
<dbReference type="Gene3D" id="3.30.930.10">
    <property type="entry name" value="Bira Bifunctional Protein, Domain 2"/>
    <property type="match status" value="2"/>
</dbReference>
<dbReference type="InterPro" id="IPR004364">
    <property type="entry name" value="Aa-tRNA-synt_II"/>
</dbReference>
<dbReference type="GO" id="GO:0006421">
    <property type="term" value="P:asparaginyl-tRNA aminoacylation"/>
    <property type="evidence" value="ECO:0007669"/>
    <property type="project" value="TreeGrafter"/>
</dbReference>
<evidence type="ECO:0000256" key="4">
    <source>
        <dbReference type="ARBA" id="ARBA00022741"/>
    </source>
</evidence>
<evidence type="ECO:0000256" key="1">
    <source>
        <dbReference type="ARBA" id="ARBA00004496"/>
    </source>
</evidence>
<dbReference type="GO" id="GO:0005524">
    <property type="term" value="F:ATP binding"/>
    <property type="evidence" value="ECO:0007669"/>
    <property type="project" value="UniProtKB-KW"/>
</dbReference>
<dbReference type="EMBL" id="JABXBU010000002">
    <property type="protein sequence ID" value="KAF8793702.1"/>
    <property type="molecule type" value="Genomic_DNA"/>
</dbReference>
<keyword evidence="11" id="KW-1185">Reference proteome</keyword>
<evidence type="ECO:0000259" key="9">
    <source>
        <dbReference type="Pfam" id="PF01336"/>
    </source>
</evidence>
<dbReference type="GO" id="GO:0005737">
    <property type="term" value="C:cytoplasm"/>
    <property type="evidence" value="ECO:0007669"/>
    <property type="project" value="UniProtKB-SubCell"/>
</dbReference>
<evidence type="ECO:0000259" key="8">
    <source>
        <dbReference type="Pfam" id="PF00152"/>
    </source>
</evidence>
<keyword evidence="6" id="KW-0648">Protein biosynthesis</keyword>
<keyword evidence="5" id="KW-0067">ATP-binding</keyword>
<evidence type="ECO:0000256" key="6">
    <source>
        <dbReference type="ARBA" id="ARBA00022917"/>
    </source>
</evidence>
<keyword evidence="2" id="KW-0963">Cytoplasm</keyword>
<feature type="domain" description="OB" evidence="9">
    <location>
        <begin position="53"/>
        <end position="87"/>
    </location>
</feature>
<dbReference type="Proteomes" id="UP000807504">
    <property type="component" value="Unassembled WGS sequence"/>
</dbReference>
<evidence type="ECO:0000256" key="5">
    <source>
        <dbReference type="ARBA" id="ARBA00022840"/>
    </source>
</evidence>
<comment type="subcellular location">
    <subcellularLocation>
        <location evidence="1">Cytoplasm</location>
    </subcellularLocation>
</comment>
<dbReference type="InterPro" id="IPR045864">
    <property type="entry name" value="aa-tRNA-synth_II/BPL/LPL"/>
</dbReference>
<protein>
    <submittedName>
        <fullName evidence="10">Asparagine--tRNA ligase like protein</fullName>
    </submittedName>
</protein>
<sequence>MTLDEEMSAMKLTEIYISENGSDEAGDGTQKLPFKTVLKVKIRDCKLHRGERVKVYGWVHRLRRQGKSLMFITLRDGSGFLQCVLNDLLLSKITWDFFVMAMPFTEQSSQEKGRFGPWEYMHVEAECPFITFDDLLDRLEDLICDVVDRILKSPIGYLVHEFNPEFKAPKKPFRRMNYADAIVYLKENNITKEDGSFYEFGEDIPEMPERKMTDKINERKYGSCPHGGFGLGLERFLTWLLNRYHIRETPSFILDSLIDAHHRYCRKAFLNFLCVVLATSALRIPPLSSHYHPLHPLTHIACSLVPLHPPSRHVDLALLLIPPGQLSLPIATTHLPTSSRRSHPELGPTLRHACLPLFTEGNPLSLGYR</sequence>
<keyword evidence="4" id="KW-0547">Nucleotide-binding</keyword>
<organism evidence="10 11">
    <name type="scientific">Argiope bruennichi</name>
    <name type="common">Wasp spider</name>
    <name type="synonym">Aranea bruennichi</name>
    <dbReference type="NCBI Taxonomy" id="94029"/>
    <lineage>
        <taxon>Eukaryota</taxon>
        <taxon>Metazoa</taxon>
        <taxon>Ecdysozoa</taxon>
        <taxon>Arthropoda</taxon>
        <taxon>Chelicerata</taxon>
        <taxon>Arachnida</taxon>
        <taxon>Araneae</taxon>
        <taxon>Araneomorphae</taxon>
        <taxon>Entelegynae</taxon>
        <taxon>Araneoidea</taxon>
        <taxon>Araneidae</taxon>
        <taxon>Argiope</taxon>
    </lineage>
</organism>
<feature type="domain" description="Aminoacyl-tRNA synthetase class II (D/K/N)" evidence="8">
    <location>
        <begin position="198"/>
        <end position="252"/>
    </location>
</feature>
<evidence type="ECO:0000313" key="11">
    <source>
        <dbReference type="Proteomes" id="UP000807504"/>
    </source>
</evidence>
<keyword evidence="7" id="KW-0030">Aminoacyl-tRNA synthetase</keyword>
<dbReference type="AlphaFoldDB" id="A0A8T0FSU3"/>
<dbReference type="GO" id="GO:0003676">
    <property type="term" value="F:nucleic acid binding"/>
    <property type="evidence" value="ECO:0007669"/>
    <property type="project" value="InterPro"/>
</dbReference>
<gene>
    <name evidence="10" type="ORF">HNY73_001748</name>
</gene>
<dbReference type="SUPFAM" id="SSF50249">
    <property type="entry name" value="Nucleic acid-binding proteins"/>
    <property type="match status" value="1"/>
</dbReference>
<evidence type="ECO:0000256" key="3">
    <source>
        <dbReference type="ARBA" id="ARBA00022598"/>
    </source>
</evidence>
<accession>A0A8T0FSU3</accession>
<proteinExistence type="predicted"/>
<dbReference type="SUPFAM" id="SSF55681">
    <property type="entry name" value="Class II aaRS and biotin synthetases"/>
    <property type="match status" value="1"/>
</dbReference>
<evidence type="ECO:0000256" key="2">
    <source>
        <dbReference type="ARBA" id="ARBA00022490"/>
    </source>
</evidence>
<reference evidence="10" key="2">
    <citation type="submission" date="2020-06" db="EMBL/GenBank/DDBJ databases">
        <authorList>
            <person name="Sheffer M."/>
        </authorList>
    </citation>
    <scope>NUCLEOTIDE SEQUENCE</scope>
</reference>
<dbReference type="Pfam" id="PF01336">
    <property type="entry name" value="tRNA_anti-codon"/>
    <property type="match status" value="1"/>
</dbReference>
<reference evidence="10" key="1">
    <citation type="journal article" date="2020" name="bioRxiv">
        <title>Chromosome-level reference genome of the European wasp spider Argiope bruennichi: a resource for studies on range expansion and evolutionary adaptation.</title>
        <authorList>
            <person name="Sheffer M.M."/>
            <person name="Hoppe A."/>
            <person name="Krehenwinkel H."/>
            <person name="Uhl G."/>
            <person name="Kuss A.W."/>
            <person name="Jensen L."/>
            <person name="Jensen C."/>
            <person name="Gillespie R.G."/>
            <person name="Hoff K.J."/>
            <person name="Prost S."/>
        </authorList>
    </citation>
    <scope>NUCLEOTIDE SEQUENCE</scope>
</reference>
<keyword evidence="3 10" id="KW-0436">Ligase</keyword>
<evidence type="ECO:0000313" key="10">
    <source>
        <dbReference type="EMBL" id="KAF8793702.1"/>
    </source>
</evidence>
<dbReference type="InterPro" id="IPR004365">
    <property type="entry name" value="NA-bd_OB_tRNA"/>
</dbReference>
<dbReference type="InterPro" id="IPR012340">
    <property type="entry name" value="NA-bd_OB-fold"/>
</dbReference>
<name>A0A8T0FSU3_ARGBR</name>
<comment type="caution">
    <text evidence="10">The sequence shown here is derived from an EMBL/GenBank/DDBJ whole genome shotgun (WGS) entry which is preliminary data.</text>
</comment>
<feature type="domain" description="Aminoacyl-tRNA synthetase class II (D/K/N)" evidence="8">
    <location>
        <begin position="117"/>
        <end position="185"/>
    </location>
</feature>
<evidence type="ECO:0000256" key="7">
    <source>
        <dbReference type="ARBA" id="ARBA00023146"/>
    </source>
</evidence>
<dbReference type="Gene3D" id="2.40.50.140">
    <property type="entry name" value="Nucleic acid-binding proteins"/>
    <property type="match status" value="1"/>
</dbReference>